<protein>
    <recommendedName>
        <fullName evidence="11">Probable nicotinate-nucleotide adenylyltransferase</fullName>
        <ecNumber evidence="11">2.7.7.18</ecNumber>
    </recommendedName>
    <alternativeName>
        <fullName evidence="11">Deamido-NAD(+) diphosphorylase</fullName>
    </alternativeName>
    <alternativeName>
        <fullName evidence="11">Deamido-NAD(+) pyrophosphorylase</fullName>
    </alternativeName>
    <alternativeName>
        <fullName evidence="11">Nicotinate mononucleotide adenylyltransferase</fullName>
        <shortName evidence="11">NaMN adenylyltransferase</shortName>
    </alternativeName>
</protein>
<organism evidence="13 14">
    <name type="scientific">Dysgonomonas hofstadii</name>
    <dbReference type="NCBI Taxonomy" id="637886"/>
    <lineage>
        <taxon>Bacteria</taxon>
        <taxon>Pseudomonadati</taxon>
        <taxon>Bacteroidota</taxon>
        <taxon>Bacteroidia</taxon>
        <taxon>Bacteroidales</taxon>
        <taxon>Dysgonomonadaceae</taxon>
        <taxon>Dysgonomonas</taxon>
    </lineage>
</organism>
<evidence type="ECO:0000256" key="5">
    <source>
        <dbReference type="ARBA" id="ARBA00022679"/>
    </source>
</evidence>
<dbReference type="CDD" id="cd02165">
    <property type="entry name" value="NMNAT"/>
    <property type="match status" value="1"/>
</dbReference>
<reference evidence="13 14" key="1">
    <citation type="submission" date="2020-08" db="EMBL/GenBank/DDBJ databases">
        <title>Genomic Encyclopedia of Type Strains, Phase IV (KMG-IV): sequencing the most valuable type-strain genomes for metagenomic binning, comparative biology and taxonomic classification.</title>
        <authorList>
            <person name="Goeker M."/>
        </authorList>
    </citation>
    <scope>NUCLEOTIDE SEQUENCE [LARGE SCALE GENOMIC DNA]</scope>
    <source>
        <strain evidence="13 14">DSM 104969</strain>
    </source>
</reference>
<dbReference type="NCBIfam" id="NF000840">
    <property type="entry name" value="PRK00071.1-3"/>
    <property type="match status" value="1"/>
</dbReference>
<keyword evidence="9 11" id="KW-0520">NAD</keyword>
<comment type="catalytic activity">
    <reaction evidence="10 11">
        <text>nicotinate beta-D-ribonucleotide + ATP + H(+) = deamido-NAD(+) + diphosphate</text>
        <dbReference type="Rhea" id="RHEA:22860"/>
        <dbReference type="ChEBI" id="CHEBI:15378"/>
        <dbReference type="ChEBI" id="CHEBI:30616"/>
        <dbReference type="ChEBI" id="CHEBI:33019"/>
        <dbReference type="ChEBI" id="CHEBI:57502"/>
        <dbReference type="ChEBI" id="CHEBI:58437"/>
        <dbReference type="EC" id="2.7.7.18"/>
    </reaction>
</comment>
<comment type="caution">
    <text evidence="13">The sequence shown here is derived from an EMBL/GenBank/DDBJ whole genome shotgun (WGS) entry which is preliminary data.</text>
</comment>
<dbReference type="RefSeq" id="WP_183307226.1">
    <property type="nucleotide sequence ID" value="NZ_JACIEP010000007.1"/>
</dbReference>
<dbReference type="EMBL" id="JACIEP010000007">
    <property type="protein sequence ID" value="MBB4036322.1"/>
    <property type="molecule type" value="Genomic_DNA"/>
</dbReference>
<sequence>MNIGVFSGSFNPIHIGHLILANYITEYTDIDEVWFLVSPQSPLKSKSKLSDEAIRLKMVELALTEYPKLKASSFEFSLPKPSYTINTLDALKKEYPEHSFTLIIGADNWSIFENWKEHDVILEKYPIMVYPRLGYRIAISNKLKGRVEAVETPIIEISSTFIREGILENKNVKAFLPDGVYEYILENKLYTK</sequence>
<dbReference type="UniPathway" id="UPA00253">
    <property type="reaction ID" value="UER00332"/>
</dbReference>
<evidence type="ECO:0000313" key="14">
    <source>
        <dbReference type="Proteomes" id="UP000555103"/>
    </source>
</evidence>
<dbReference type="InterPro" id="IPR005248">
    <property type="entry name" value="NadD/NMNAT"/>
</dbReference>
<dbReference type="Pfam" id="PF01467">
    <property type="entry name" value="CTP_transf_like"/>
    <property type="match status" value="1"/>
</dbReference>
<dbReference type="InterPro" id="IPR014729">
    <property type="entry name" value="Rossmann-like_a/b/a_fold"/>
</dbReference>
<evidence type="ECO:0000256" key="11">
    <source>
        <dbReference type="HAMAP-Rule" id="MF_00244"/>
    </source>
</evidence>
<dbReference type="NCBIfam" id="TIGR00482">
    <property type="entry name" value="nicotinate (nicotinamide) nucleotide adenylyltransferase"/>
    <property type="match status" value="1"/>
</dbReference>
<evidence type="ECO:0000256" key="10">
    <source>
        <dbReference type="ARBA" id="ARBA00048721"/>
    </source>
</evidence>
<dbReference type="EC" id="2.7.7.18" evidence="11"/>
<dbReference type="SUPFAM" id="SSF52374">
    <property type="entry name" value="Nucleotidylyl transferase"/>
    <property type="match status" value="1"/>
</dbReference>
<evidence type="ECO:0000256" key="1">
    <source>
        <dbReference type="ARBA" id="ARBA00002324"/>
    </source>
</evidence>
<comment type="pathway">
    <text evidence="2 11">Cofactor biosynthesis; NAD(+) biosynthesis; deamido-NAD(+) from nicotinate D-ribonucleotide: step 1/1.</text>
</comment>
<gene>
    <name evidence="11" type="primary">nadD</name>
    <name evidence="13" type="ORF">GGR21_002224</name>
</gene>
<evidence type="ECO:0000313" key="13">
    <source>
        <dbReference type="EMBL" id="MBB4036322.1"/>
    </source>
</evidence>
<feature type="domain" description="Cytidyltransferase-like" evidence="12">
    <location>
        <begin position="5"/>
        <end position="164"/>
    </location>
</feature>
<evidence type="ECO:0000256" key="2">
    <source>
        <dbReference type="ARBA" id="ARBA00005019"/>
    </source>
</evidence>
<dbReference type="AlphaFoldDB" id="A0A840CV17"/>
<dbReference type="HAMAP" id="MF_00244">
    <property type="entry name" value="NaMN_adenylyltr"/>
    <property type="match status" value="1"/>
</dbReference>
<evidence type="ECO:0000256" key="4">
    <source>
        <dbReference type="ARBA" id="ARBA00022642"/>
    </source>
</evidence>
<dbReference type="PANTHER" id="PTHR39321:SF3">
    <property type="entry name" value="PHOSPHOPANTETHEINE ADENYLYLTRANSFERASE"/>
    <property type="match status" value="1"/>
</dbReference>
<accession>A0A840CV17</accession>
<evidence type="ECO:0000259" key="12">
    <source>
        <dbReference type="Pfam" id="PF01467"/>
    </source>
</evidence>
<keyword evidence="7 11" id="KW-0547">Nucleotide-binding</keyword>
<evidence type="ECO:0000256" key="6">
    <source>
        <dbReference type="ARBA" id="ARBA00022695"/>
    </source>
</evidence>
<comment type="function">
    <text evidence="1 11">Catalyzes the reversible adenylation of nicotinate mononucleotide (NaMN) to nicotinic acid adenine dinucleotide (NaAD).</text>
</comment>
<dbReference type="GO" id="GO:0004515">
    <property type="term" value="F:nicotinate-nucleotide adenylyltransferase activity"/>
    <property type="evidence" value="ECO:0007669"/>
    <property type="project" value="UniProtKB-UniRule"/>
</dbReference>
<keyword evidence="6 11" id="KW-0548">Nucleotidyltransferase</keyword>
<name>A0A840CV17_9BACT</name>
<dbReference type="GO" id="GO:0009435">
    <property type="term" value="P:NAD+ biosynthetic process"/>
    <property type="evidence" value="ECO:0007669"/>
    <property type="project" value="UniProtKB-UniRule"/>
</dbReference>
<dbReference type="PANTHER" id="PTHR39321">
    <property type="entry name" value="NICOTINATE-NUCLEOTIDE ADENYLYLTRANSFERASE-RELATED"/>
    <property type="match status" value="1"/>
</dbReference>
<keyword evidence="4 11" id="KW-0662">Pyridine nucleotide biosynthesis</keyword>
<keyword evidence="14" id="KW-1185">Reference proteome</keyword>
<evidence type="ECO:0000256" key="9">
    <source>
        <dbReference type="ARBA" id="ARBA00023027"/>
    </source>
</evidence>
<evidence type="ECO:0000256" key="8">
    <source>
        <dbReference type="ARBA" id="ARBA00022840"/>
    </source>
</evidence>
<evidence type="ECO:0000256" key="7">
    <source>
        <dbReference type="ARBA" id="ARBA00022741"/>
    </source>
</evidence>
<comment type="similarity">
    <text evidence="3 11">Belongs to the NadD family.</text>
</comment>
<keyword evidence="8 11" id="KW-0067">ATP-binding</keyword>
<evidence type="ECO:0000256" key="3">
    <source>
        <dbReference type="ARBA" id="ARBA00009014"/>
    </source>
</evidence>
<dbReference type="Gene3D" id="3.40.50.620">
    <property type="entry name" value="HUPs"/>
    <property type="match status" value="1"/>
</dbReference>
<proteinExistence type="inferred from homology"/>
<dbReference type="Proteomes" id="UP000555103">
    <property type="component" value="Unassembled WGS sequence"/>
</dbReference>
<dbReference type="InterPro" id="IPR004821">
    <property type="entry name" value="Cyt_trans-like"/>
</dbReference>
<keyword evidence="5 11" id="KW-0808">Transferase</keyword>
<dbReference type="GO" id="GO:0005524">
    <property type="term" value="F:ATP binding"/>
    <property type="evidence" value="ECO:0007669"/>
    <property type="project" value="UniProtKB-KW"/>
</dbReference>